<protein>
    <submittedName>
        <fullName evidence="2">Uncharacterized protein</fullName>
    </submittedName>
</protein>
<sequence length="38" mass="4108">MSNRRALLRAAGVIAERIAFAMAGLALGVWYTALYGPR</sequence>
<dbReference type="EMBL" id="JAVDPY010000005">
    <property type="protein sequence ID" value="MDR6334519.1"/>
    <property type="molecule type" value="Genomic_DNA"/>
</dbReference>
<evidence type="ECO:0000313" key="3">
    <source>
        <dbReference type="Proteomes" id="UP001245370"/>
    </source>
</evidence>
<keyword evidence="1" id="KW-0812">Transmembrane</keyword>
<keyword evidence="1" id="KW-0472">Membrane</keyword>
<evidence type="ECO:0000256" key="1">
    <source>
        <dbReference type="SAM" id="Phobius"/>
    </source>
</evidence>
<proteinExistence type="predicted"/>
<reference evidence="2 3" key="1">
    <citation type="submission" date="2023-07" db="EMBL/GenBank/DDBJ databases">
        <title>Genomic Encyclopedia of Type Strains, Phase IV (KMG-IV): sequencing the most valuable type-strain genomes for metagenomic binning, comparative biology and taxonomic classification.</title>
        <authorList>
            <person name="Goeker M."/>
        </authorList>
    </citation>
    <scope>NUCLEOTIDE SEQUENCE [LARGE SCALE GENOMIC DNA]</scope>
    <source>
        <strain evidence="2 3">DSM 338</strain>
    </source>
</reference>
<keyword evidence="3" id="KW-1185">Reference proteome</keyword>
<name>A0ABU1KI60_XANFL</name>
<dbReference type="Proteomes" id="UP001245370">
    <property type="component" value="Unassembled WGS sequence"/>
</dbReference>
<organism evidence="2 3">
    <name type="scientific">Xanthobacter flavus</name>
    <dbReference type="NCBI Taxonomy" id="281"/>
    <lineage>
        <taxon>Bacteria</taxon>
        <taxon>Pseudomonadati</taxon>
        <taxon>Pseudomonadota</taxon>
        <taxon>Alphaproteobacteria</taxon>
        <taxon>Hyphomicrobiales</taxon>
        <taxon>Xanthobacteraceae</taxon>
        <taxon>Xanthobacter</taxon>
    </lineage>
</organism>
<gene>
    <name evidence="2" type="ORF">GGQ86_003001</name>
</gene>
<keyword evidence="1" id="KW-1133">Transmembrane helix</keyword>
<accession>A0ABU1KI60</accession>
<comment type="caution">
    <text evidence="2">The sequence shown here is derived from an EMBL/GenBank/DDBJ whole genome shotgun (WGS) entry which is preliminary data.</text>
</comment>
<evidence type="ECO:0000313" key="2">
    <source>
        <dbReference type="EMBL" id="MDR6334519.1"/>
    </source>
</evidence>
<feature type="transmembrane region" description="Helical" evidence="1">
    <location>
        <begin position="7"/>
        <end position="31"/>
    </location>
</feature>